<dbReference type="RefSeq" id="XP_005829190.1">
    <property type="nucleotide sequence ID" value="XM_005829133.1"/>
</dbReference>
<gene>
    <name evidence="2" type="ORF">GUITHDRAFT_153627</name>
</gene>
<feature type="region of interest" description="Disordered" evidence="1">
    <location>
        <begin position="24"/>
        <end position="58"/>
    </location>
</feature>
<proteinExistence type="predicted"/>
<reference evidence="2 4" key="1">
    <citation type="journal article" date="2012" name="Nature">
        <title>Algal genomes reveal evolutionary mosaicism and the fate of nucleomorphs.</title>
        <authorList>
            <consortium name="DOE Joint Genome Institute"/>
            <person name="Curtis B.A."/>
            <person name="Tanifuji G."/>
            <person name="Burki F."/>
            <person name="Gruber A."/>
            <person name="Irimia M."/>
            <person name="Maruyama S."/>
            <person name="Arias M.C."/>
            <person name="Ball S.G."/>
            <person name="Gile G.H."/>
            <person name="Hirakawa Y."/>
            <person name="Hopkins J.F."/>
            <person name="Kuo A."/>
            <person name="Rensing S.A."/>
            <person name="Schmutz J."/>
            <person name="Symeonidi A."/>
            <person name="Elias M."/>
            <person name="Eveleigh R.J."/>
            <person name="Herman E.K."/>
            <person name="Klute M.J."/>
            <person name="Nakayama T."/>
            <person name="Obornik M."/>
            <person name="Reyes-Prieto A."/>
            <person name="Armbrust E.V."/>
            <person name="Aves S.J."/>
            <person name="Beiko R.G."/>
            <person name="Coutinho P."/>
            <person name="Dacks J.B."/>
            <person name="Durnford D.G."/>
            <person name="Fast N.M."/>
            <person name="Green B.R."/>
            <person name="Grisdale C.J."/>
            <person name="Hempel F."/>
            <person name="Henrissat B."/>
            <person name="Hoppner M.P."/>
            <person name="Ishida K."/>
            <person name="Kim E."/>
            <person name="Koreny L."/>
            <person name="Kroth P.G."/>
            <person name="Liu Y."/>
            <person name="Malik S.B."/>
            <person name="Maier U.G."/>
            <person name="McRose D."/>
            <person name="Mock T."/>
            <person name="Neilson J.A."/>
            <person name="Onodera N.T."/>
            <person name="Poole A.M."/>
            <person name="Pritham E.J."/>
            <person name="Richards T.A."/>
            <person name="Rocap G."/>
            <person name="Roy S.W."/>
            <person name="Sarai C."/>
            <person name="Schaack S."/>
            <person name="Shirato S."/>
            <person name="Slamovits C.H."/>
            <person name="Spencer D.F."/>
            <person name="Suzuki S."/>
            <person name="Worden A.Z."/>
            <person name="Zauner S."/>
            <person name="Barry K."/>
            <person name="Bell C."/>
            <person name="Bharti A.K."/>
            <person name="Crow J.A."/>
            <person name="Grimwood J."/>
            <person name="Kramer R."/>
            <person name="Lindquist E."/>
            <person name="Lucas S."/>
            <person name="Salamov A."/>
            <person name="McFadden G.I."/>
            <person name="Lane C.E."/>
            <person name="Keeling P.J."/>
            <person name="Gray M.W."/>
            <person name="Grigoriev I.V."/>
            <person name="Archibald J.M."/>
        </authorList>
    </citation>
    <scope>NUCLEOTIDE SEQUENCE</scope>
    <source>
        <strain evidence="2 4">CCMP2712</strain>
    </source>
</reference>
<dbReference type="EMBL" id="JH993018">
    <property type="protein sequence ID" value="EKX42210.1"/>
    <property type="molecule type" value="Genomic_DNA"/>
</dbReference>
<accession>L1J291</accession>
<name>L1J291_GUITC</name>
<dbReference type="Proteomes" id="UP000011087">
    <property type="component" value="Unassembled WGS sequence"/>
</dbReference>
<reference evidence="4" key="2">
    <citation type="submission" date="2012-11" db="EMBL/GenBank/DDBJ databases">
        <authorList>
            <person name="Kuo A."/>
            <person name="Curtis B.A."/>
            <person name="Tanifuji G."/>
            <person name="Burki F."/>
            <person name="Gruber A."/>
            <person name="Irimia M."/>
            <person name="Maruyama S."/>
            <person name="Arias M.C."/>
            <person name="Ball S.G."/>
            <person name="Gile G.H."/>
            <person name="Hirakawa Y."/>
            <person name="Hopkins J.F."/>
            <person name="Rensing S.A."/>
            <person name="Schmutz J."/>
            <person name="Symeonidi A."/>
            <person name="Elias M."/>
            <person name="Eveleigh R.J."/>
            <person name="Herman E.K."/>
            <person name="Klute M.J."/>
            <person name="Nakayama T."/>
            <person name="Obornik M."/>
            <person name="Reyes-Prieto A."/>
            <person name="Armbrust E.V."/>
            <person name="Aves S.J."/>
            <person name="Beiko R.G."/>
            <person name="Coutinho P."/>
            <person name="Dacks J.B."/>
            <person name="Durnford D.G."/>
            <person name="Fast N.M."/>
            <person name="Green B.R."/>
            <person name="Grisdale C."/>
            <person name="Hempe F."/>
            <person name="Henrissat B."/>
            <person name="Hoppner M.P."/>
            <person name="Ishida K.-I."/>
            <person name="Kim E."/>
            <person name="Koreny L."/>
            <person name="Kroth P.G."/>
            <person name="Liu Y."/>
            <person name="Malik S.-B."/>
            <person name="Maier U.G."/>
            <person name="McRose D."/>
            <person name="Mock T."/>
            <person name="Neilson J.A."/>
            <person name="Onodera N.T."/>
            <person name="Poole A.M."/>
            <person name="Pritham E.J."/>
            <person name="Richards T.A."/>
            <person name="Rocap G."/>
            <person name="Roy S.W."/>
            <person name="Sarai C."/>
            <person name="Schaack S."/>
            <person name="Shirato S."/>
            <person name="Slamovits C.H."/>
            <person name="Spencer D.F."/>
            <person name="Suzuki S."/>
            <person name="Worden A.Z."/>
            <person name="Zauner S."/>
            <person name="Barry K."/>
            <person name="Bell C."/>
            <person name="Bharti A.K."/>
            <person name="Crow J.A."/>
            <person name="Grimwood J."/>
            <person name="Kramer R."/>
            <person name="Lindquist E."/>
            <person name="Lucas S."/>
            <person name="Salamov A."/>
            <person name="McFadden G.I."/>
            <person name="Lane C.E."/>
            <person name="Keeling P.J."/>
            <person name="Gray M.W."/>
            <person name="Grigoriev I.V."/>
            <person name="Archibald J.M."/>
        </authorList>
    </citation>
    <scope>NUCLEOTIDE SEQUENCE</scope>
    <source>
        <strain evidence="4">CCMP2712</strain>
    </source>
</reference>
<sequence length="58" mass="6329">MLSILWNAALPAKQGSDNTYFAGMHTPSDPSYRDDPSRVTGHKHRVSGHSADMKAIFG</sequence>
<dbReference type="HOGENOM" id="CLU_2983141_0_0_1"/>
<evidence type="ECO:0000256" key="1">
    <source>
        <dbReference type="SAM" id="MobiDB-lite"/>
    </source>
</evidence>
<evidence type="ECO:0000313" key="2">
    <source>
        <dbReference type="EMBL" id="EKX42210.1"/>
    </source>
</evidence>
<reference evidence="3" key="3">
    <citation type="submission" date="2015-06" db="UniProtKB">
        <authorList>
            <consortium name="EnsemblProtists"/>
        </authorList>
    </citation>
    <scope>IDENTIFICATION</scope>
</reference>
<dbReference type="KEGG" id="gtt:GUITHDRAFT_153627"/>
<evidence type="ECO:0000313" key="3">
    <source>
        <dbReference type="EnsemblProtists" id="EKX42210"/>
    </source>
</evidence>
<evidence type="ECO:0000313" key="4">
    <source>
        <dbReference type="Proteomes" id="UP000011087"/>
    </source>
</evidence>
<organism evidence="2">
    <name type="scientific">Guillardia theta (strain CCMP2712)</name>
    <name type="common">Cryptophyte</name>
    <dbReference type="NCBI Taxonomy" id="905079"/>
    <lineage>
        <taxon>Eukaryota</taxon>
        <taxon>Cryptophyceae</taxon>
        <taxon>Pyrenomonadales</taxon>
        <taxon>Geminigeraceae</taxon>
        <taxon>Guillardia</taxon>
    </lineage>
</organism>
<dbReference type="EnsemblProtists" id="EKX42210">
    <property type="protein sequence ID" value="EKX42210"/>
    <property type="gene ID" value="GUITHDRAFT_153627"/>
</dbReference>
<dbReference type="PaxDb" id="55529-EKX42210"/>
<keyword evidence="4" id="KW-1185">Reference proteome</keyword>
<dbReference type="AlphaFoldDB" id="L1J291"/>
<protein>
    <submittedName>
        <fullName evidence="2 3">Uncharacterized protein</fullName>
    </submittedName>
</protein>
<dbReference type="GeneID" id="17298823"/>